<keyword evidence="2" id="KW-1185">Reference proteome</keyword>
<dbReference type="Proteomes" id="UP001055072">
    <property type="component" value="Unassembled WGS sequence"/>
</dbReference>
<reference evidence="1" key="1">
    <citation type="journal article" date="2021" name="Environ. Microbiol.">
        <title>Gene family expansions and transcriptome signatures uncover fungal adaptations to wood decay.</title>
        <authorList>
            <person name="Hage H."/>
            <person name="Miyauchi S."/>
            <person name="Viragh M."/>
            <person name="Drula E."/>
            <person name="Min B."/>
            <person name="Chaduli D."/>
            <person name="Navarro D."/>
            <person name="Favel A."/>
            <person name="Norest M."/>
            <person name="Lesage-Meessen L."/>
            <person name="Balint B."/>
            <person name="Merenyi Z."/>
            <person name="de Eugenio L."/>
            <person name="Morin E."/>
            <person name="Martinez A.T."/>
            <person name="Baldrian P."/>
            <person name="Stursova M."/>
            <person name="Martinez M.J."/>
            <person name="Novotny C."/>
            <person name="Magnuson J.K."/>
            <person name="Spatafora J.W."/>
            <person name="Maurice S."/>
            <person name="Pangilinan J."/>
            <person name="Andreopoulos W."/>
            <person name="LaButti K."/>
            <person name="Hundley H."/>
            <person name="Na H."/>
            <person name="Kuo A."/>
            <person name="Barry K."/>
            <person name="Lipzen A."/>
            <person name="Henrissat B."/>
            <person name="Riley R."/>
            <person name="Ahrendt S."/>
            <person name="Nagy L.G."/>
            <person name="Grigoriev I.V."/>
            <person name="Martin F."/>
            <person name="Rosso M.N."/>
        </authorList>
    </citation>
    <scope>NUCLEOTIDE SEQUENCE</scope>
    <source>
        <strain evidence="1">CBS 384.51</strain>
    </source>
</reference>
<name>A0ACB8U8P3_9APHY</name>
<organism evidence="1 2">
    <name type="scientific">Irpex rosettiformis</name>
    <dbReference type="NCBI Taxonomy" id="378272"/>
    <lineage>
        <taxon>Eukaryota</taxon>
        <taxon>Fungi</taxon>
        <taxon>Dikarya</taxon>
        <taxon>Basidiomycota</taxon>
        <taxon>Agaricomycotina</taxon>
        <taxon>Agaricomycetes</taxon>
        <taxon>Polyporales</taxon>
        <taxon>Irpicaceae</taxon>
        <taxon>Irpex</taxon>
    </lineage>
</organism>
<dbReference type="EMBL" id="MU274907">
    <property type="protein sequence ID" value="KAI0090605.1"/>
    <property type="molecule type" value="Genomic_DNA"/>
</dbReference>
<evidence type="ECO:0000313" key="1">
    <source>
        <dbReference type="EMBL" id="KAI0090605.1"/>
    </source>
</evidence>
<gene>
    <name evidence="1" type="ORF">BDY19DRAFT_722199</name>
</gene>
<accession>A0ACB8U8P3</accession>
<proteinExistence type="predicted"/>
<sequence length="249" mass="27080">MSPSHRLSSPHQDDDDDGDDNISLLSLPDDDSDSDGEASLSHSITKDDILPMSAKDMAALQDAVVTMQISRELFKSWDKVLRENGKSSAVSRSVVEELHDTVKKLLSQSSKALGAAKKMLDAHCRYSRALYESLKSSSTTGHLEITRDMEREVEKIQANARLYSDTVALMKDTLQSLTEQLGEAVKRAKKKDSWKKILLKWLRRFLRVLASLFAVGSALSVFAGPLIGAGLGAGSVLGKALAAIIPKGV</sequence>
<evidence type="ECO:0000313" key="2">
    <source>
        <dbReference type="Proteomes" id="UP001055072"/>
    </source>
</evidence>
<protein>
    <submittedName>
        <fullName evidence="1">Uncharacterized protein</fullName>
    </submittedName>
</protein>
<comment type="caution">
    <text evidence="1">The sequence shown here is derived from an EMBL/GenBank/DDBJ whole genome shotgun (WGS) entry which is preliminary data.</text>
</comment>